<dbReference type="OrthoDB" id="5428055at2759"/>
<evidence type="ECO:0000313" key="1">
    <source>
        <dbReference type="EMBL" id="KAF2093075.1"/>
    </source>
</evidence>
<protein>
    <submittedName>
        <fullName evidence="1">Uncharacterized protein</fullName>
    </submittedName>
</protein>
<reference evidence="1" key="1">
    <citation type="journal article" date="2020" name="Stud. Mycol.">
        <title>101 Dothideomycetes genomes: a test case for predicting lifestyles and emergence of pathogens.</title>
        <authorList>
            <person name="Haridas S."/>
            <person name="Albert R."/>
            <person name="Binder M."/>
            <person name="Bloem J."/>
            <person name="Labutti K."/>
            <person name="Salamov A."/>
            <person name="Andreopoulos B."/>
            <person name="Baker S."/>
            <person name="Barry K."/>
            <person name="Bills G."/>
            <person name="Bluhm B."/>
            <person name="Cannon C."/>
            <person name="Castanera R."/>
            <person name="Culley D."/>
            <person name="Daum C."/>
            <person name="Ezra D."/>
            <person name="Gonzalez J."/>
            <person name="Henrissat B."/>
            <person name="Kuo A."/>
            <person name="Liang C."/>
            <person name="Lipzen A."/>
            <person name="Lutzoni F."/>
            <person name="Magnuson J."/>
            <person name="Mondo S."/>
            <person name="Nolan M."/>
            <person name="Ohm R."/>
            <person name="Pangilinan J."/>
            <person name="Park H.-J."/>
            <person name="Ramirez L."/>
            <person name="Alfaro M."/>
            <person name="Sun H."/>
            <person name="Tritt A."/>
            <person name="Yoshinaga Y."/>
            <person name="Zwiers L.-H."/>
            <person name="Turgeon B."/>
            <person name="Goodwin S."/>
            <person name="Spatafora J."/>
            <person name="Crous P."/>
            <person name="Grigoriev I."/>
        </authorList>
    </citation>
    <scope>NUCLEOTIDE SEQUENCE</scope>
    <source>
        <strain evidence="1">CBS 133067</strain>
    </source>
</reference>
<dbReference type="EMBL" id="ML978140">
    <property type="protein sequence ID" value="KAF2093075.1"/>
    <property type="molecule type" value="Genomic_DNA"/>
</dbReference>
<proteinExistence type="predicted"/>
<gene>
    <name evidence="1" type="ORF">NA57DRAFT_81756</name>
</gene>
<organism evidence="1 2">
    <name type="scientific">Rhizodiscina lignyota</name>
    <dbReference type="NCBI Taxonomy" id="1504668"/>
    <lineage>
        <taxon>Eukaryota</taxon>
        <taxon>Fungi</taxon>
        <taxon>Dikarya</taxon>
        <taxon>Ascomycota</taxon>
        <taxon>Pezizomycotina</taxon>
        <taxon>Dothideomycetes</taxon>
        <taxon>Pleosporomycetidae</taxon>
        <taxon>Aulographales</taxon>
        <taxon>Rhizodiscinaceae</taxon>
        <taxon>Rhizodiscina</taxon>
    </lineage>
</organism>
<sequence>MAETGNRTQTWYNRYDRKRADLYPVEDRNRLEWDQGDKAGLIKEFLNVGTIVELDPPIDFRHSLLQAFLNAGDIHILAADTLNGNHERGRMAGTNTDFIMMDDRQDATGTHVSTRVWDSPGKGGYLDYPPEGTSIFTHIMSMREFFKRLNGNRQAQQADKRIIFCPGLSPTGALVLAGTASKRIAPSLRDFLSQYLLCRAYFRISLDAIFRLEFHIPYYALRRDGRPYQGDIILNGERQKLRKCKLLPLSTPGSYDKDYHYYEANVSLLVTGIDEWFWQAYCLIDSYFSPKYNPKRHFERPKWVDPCTGTRPLEFPHWNPREFFLAVLSARLDQATREWRALIDTFDGRMSAYVRLLSLDFII</sequence>
<name>A0A9P4I5I7_9PEZI</name>
<accession>A0A9P4I5I7</accession>
<dbReference type="Proteomes" id="UP000799772">
    <property type="component" value="Unassembled WGS sequence"/>
</dbReference>
<comment type="caution">
    <text evidence="1">The sequence shown here is derived from an EMBL/GenBank/DDBJ whole genome shotgun (WGS) entry which is preliminary data.</text>
</comment>
<evidence type="ECO:0000313" key="2">
    <source>
        <dbReference type="Proteomes" id="UP000799772"/>
    </source>
</evidence>
<dbReference type="AlphaFoldDB" id="A0A9P4I5I7"/>
<keyword evidence="2" id="KW-1185">Reference proteome</keyword>